<dbReference type="AlphaFoldDB" id="A0A4Z1EZ30"/>
<feature type="compositionally biased region" description="Low complexity" evidence="1">
    <location>
        <begin position="39"/>
        <end position="48"/>
    </location>
</feature>
<comment type="caution">
    <text evidence="2">The sequence shown here is derived from an EMBL/GenBank/DDBJ whole genome shotgun (WGS) entry which is preliminary data.</text>
</comment>
<name>A0A4Z1EZ30_9HELO</name>
<proteinExistence type="predicted"/>
<feature type="compositionally biased region" description="Basic and acidic residues" evidence="1">
    <location>
        <begin position="68"/>
        <end position="82"/>
    </location>
</feature>
<feature type="compositionally biased region" description="Basic and acidic residues" evidence="1">
    <location>
        <begin position="11"/>
        <end position="32"/>
    </location>
</feature>
<dbReference type="EMBL" id="PQXH01000026">
    <property type="protein sequence ID" value="TGO16569.1"/>
    <property type="molecule type" value="Genomic_DNA"/>
</dbReference>
<feature type="region of interest" description="Disordered" evidence="1">
    <location>
        <begin position="1"/>
        <end position="129"/>
    </location>
</feature>
<protein>
    <submittedName>
        <fullName evidence="2">Uncharacterized protein</fullName>
    </submittedName>
</protein>
<evidence type="ECO:0000313" key="2">
    <source>
        <dbReference type="EMBL" id="TGO16569.1"/>
    </source>
</evidence>
<dbReference type="Proteomes" id="UP000297777">
    <property type="component" value="Unassembled WGS sequence"/>
</dbReference>
<evidence type="ECO:0000256" key="1">
    <source>
        <dbReference type="SAM" id="MobiDB-lite"/>
    </source>
</evidence>
<sequence>MAPCTHKRKNRDGISHRDTPTAEAQHSEDRKERKISKNIAARSAIAARIRQEHRNQRRLAKPAALNSKDAETDGDVGMKADKEGEDEDLNDNVDKAMDILQDQNEDKERNEDKRRGSRGAGSTWEIPIR</sequence>
<reference evidence="2 3" key="1">
    <citation type="submission" date="2017-12" db="EMBL/GenBank/DDBJ databases">
        <title>Comparative genomics of Botrytis spp.</title>
        <authorList>
            <person name="Valero-Jimenez C.A."/>
            <person name="Tapia P."/>
            <person name="Veloso J."/>
            <person name="Silva-Moreno E."/>
            <person name="Staats M."/>
            <person name="Valdes J.H."/>
            <person name="Van Kan J.A.L."/>
        </authorList>
    </citation>
    <scope>NUCLEOTIDE SEQUENCE [LARGE SCALE GENOMIC DNA]</scope>
    <source>
        <strain evidence="2 3">Bt9001</strain>
    </source>
</reference>
<keyword evidence="3" id="KW-1185">Reference proteome</keyword>
<evidence type="ECO:0000313" key="3">
    <source>
        <dbReference type="Proteomes" id="UP000297777"/>
    </source>
</evidence>
<feature type="compositionally biased region" description="Basic residues" evidence="1">
    <location>
        <begin position="1"/>
        <end position="10"/>
    </location>
</feature>
<organism evidence="2 3">
    <name type="scientific">Botrytis tulipae</name>
    <dbReference type="NCBI Taxonomy" id="87230"/>
    <lineage>
        <taxon>Eukaryota</taxon>
        <taxon>Fungi</taxon>
        <taxon>Dikarya</taxon>
        <taxon>Ascomycota</taxon>
        <taxon>Pezizomycotina</taxon>
        <taxon>Leotiomycetes</taxon>
        <taxon>Helotiales</taxon>
        <taxon>Sclerotiniaceae</taxon>
        <taxon>Botrytis</taxon>
    </lineage>
</organism>
<feature type="compositionally biased region" description="Basic and acidic residues" evidence="1">
    <location>
        <begin position="104"/>
        <end position="114"/>
    </location>
</feature>
<gene>
    <name evidence="2" type="ORF">BTUL_0026g00210</name>
</gene>
<dbReference type="OrthoDB" id="3556486at2759"/>
<accession>A0A4Z1EZ30</accession>